<evidence type="ECO:0000259" key="2">
    <source>
        <dbReference type="Pfam" id="PF23155"/>
    </source>
</evidence>
<name>A0AAD6U039_9AGAR</name>
<dbReference type="Proteomes" id="UP001222325">
    <property type="component" value="Unassembled WGS sequence"/>
</dbReference>
<proteinExistence type="predicted"/>
<evidence type="ECO:0000313" key="3">
    <source>
        <dbReference type="EMBL" id="KAJ7085414.1"/>
    </source>
</evidence>
<keyword evidence="1" id="KW-0732">Signal</keyword>
<feature type="chain" id="PRO_5042254987" description="DUF7053 domain-containing protein" evidence="1">
    <location>
        <begin position="19"/>
        <end position="179"/>
    </location>
</feature>
<dbReference type="SUPFAM" id="SSF55961">
    <property type="entry name" value="Bet v1-like"/>
    <property type="match status" value="1"/>
</dbReference>
<evidence type="ECO:0000313" key="4">
    <source>
        <dbReference type="Proteomes" id="UP001222325"/>
    </source>
</evidence>
<protein>
    <recommendedName>
        <fullName evidence="2">DUF7053 domain-containing protein</fullName>
    </recommendedName>
</protein>
<evidence type="ECO:0000256" key="1">
    <source>
        <dbReference type="SAM" id="SignalP"/>
    </source>
</evidence>
<keyword evidence="4" id="KW-1185">Reference proteome</keyword>
<dbReference type="AlphaFoldDB" id="A0AAD6U039"/>
<comment type="caution">
    <text evidence="3">The sequence shown here is derived from an EMBL/GenBank/DDBJ whole genome shotgun (WGS) entry which is preliminary data.</text>
</comment>
<dbReference type="InterPro" id="IPR055481">
    <property type="entry name" value="DUF7053"/>
</dbReference>
<dbReference type="InterPro" id="IPR023393">
    <property type="entry name" value="START-like_dom_sf"/>
</dbReference>
<accession>A0AAD6U039</accession>
<dbReference type="Pfam" id="PF23155">
    <property type="entry name" value="DUF7053"/>
    <property type="match status" value="1"/>
</dbReference>
<reference evidence="3" key="1">
    <citation type="submission" date="2023-03" db="EMBL/GenBank/DDBJ databases">
        <title>Massive genome expansion in bonnet fungi (Mycena s.s.) driven by repeated elements and novel gene families across ecological guilds.</title>
        <authorList>
            <consortium name="Lawrence Berkeley National Laboratory"/>
            <person name="Harder C.B."/>
            <person name="Miyauchi S."/>
            <person name="Viragh M."/>
            <person name="Kuo A."/>
            <person name="Thoen E."/>
            <person name="Andreopoulos B."/>
            <person name="Lu D."/>
            <person name="Skrede I."/>
            <person name="Drula E."/>
            <person name="Henrissat B."/>
            <person name="Morin E."/>
            <person name="Kohler A."/>
            <person name="Barry K."/>
            <person name="LaButti K."/>
            <person name="Morin E."/>
            <person name="Salamov A."/>
            <person name="Lipzen A."/>
            <person name="Mereny Z."/>
            <person name="Hegedus B."/>
            <person name="Baldrian P."/>
            <person name="Stursova M."/>
            <person name="Weitz H."/>
            <person name="Taylor A."/>
            <person name="Grigoriev I.V."/>
            <person name="Nagy L.G."/>
            <person name="Martin F."/>
            <person name="Kauserud H."/>
        </authorList>
    </citation>
    <scope>NUCLEOTIDE SEQUENCE</scope>
    <source>
        <strain evidence="3">CBHHK173m</strain>
    </source>
</reference>
<feature type="domain" description="DUF7053" evidence="2">
    <location>
        <begin position="46"/>
        <end position="176"/>
    </location>
</feature>
<feature type="signal peptide" evidence="1">
    <location>
        <begin position="1"/>
        <end position="18"/>
    </location>
</feature>
<dbReference type="EMBL" id="JARJCN010000034">
    <property type="protein sequence ID" value="KAJ7085414.1"/>
    <property type="molecule type" value="Genomic_DNA"/>
</dbReference>
<gene>
    <name evidence="3" type="ORF">B0H15DRAFT_951022</name>
</gene>
<sequence>MRFHFVLAGAFAISSALALPVHSPAAVARGIFDKVSTITSTKHINAPVETVIAALHDFQRMINLNPLVSSSEVDPSDPSGKTIKVSDKLPLFLGINIPTTYTAKFEAVPDGMNTDNAVAAGVKLHNEWRAVANPSGGTDLTETDTLTANFLLSGIITKQLQTSHNQLMDTLAAQLEKAA</sequence>
<dbReference type="Gene3D" id="3.30.530.20">
    <property type="match status" value="1"/>
</dbReference>
<organism evidence="3 4">
    <name type="scientific">Mycena belliarum</name>
    <dbReference type="NCBI Taxonomy" id="1033014"/>
    <lineage>
        <taxon>Eukaryota</taxon>
        <taxon>Fungi</taxon>
        <taxon>Dikarya</taxon>
        <taxon>Basidiomycota</taxon>
        <taxon>Agaricomycotina</taxon>
        <taxon>Agaricomycetes</taxon>
        <taxon>Agaricomycetidae</taxon>
        <taxon>Agaricales</taxon>
        <taxon>Marasmiineae</taxon>
        <taxon>Mycenaceae</taxon>
        <taxon>Mycena</taxon>
    </lineage>
</organism>